<sequence length="88" mass="10780">MYIYLTINYNIVSLSQQHKEHMIDIIDKFSKFLNNNYLMYIYLIINYNIVSLSQQHKEHMIDIHTCVFHMKLDTHYTRVTRASRRPRT</sequence>
<keyword evidence="2" id="KW-1185">Reference proteome</keyword>
<dbReference type="Proteomes" id="UP001430953">
    <property type="component" value="Unassembled WGS sequence"/>
</dbReference>
<gene>
    <name evidence="1" type="ORF">PUN28_011066</name>
</gene>
<organism evidence="1 2">
    <name type="scientific">Cardiocondyla obscurior</name>
    <dbReference type="NCBI Taxonomy" id="286306"/>
    <lineage>
        <taxon>Eukaryota</taxon>
        <taxon>Metazoa</taxon>
        <taxon>Ecdysozoa</taxon>
        <taxon>Arthropoda</taxon>
        <taxon>Hexapoda</taxon>
        <taxon>Insecta</taxon>
        <taxon>Pterygota</taxon>
        <taxon>Neoptera</taxon>
        <taxon>Endopterygota</taxon>
        <taxon>Hymenoptera</taxon>
        <taxon>Apocrita</taxon>
        <taxon>Aculeata</taxon>
        <taxon>Formicoidea</taxon>
        <taxon>Formicidae</taxon>
        <taxon>Myrmicinae</taxon>
        <taxon>Cardiocondyla</taxon>
    </lineage>
</organism>
<proteinExistence type="predicted"/>
<dbReference type="AlphaFoldDB" id="A0AAW2FLH8"/>
<evidence type="ECO:0000313" key="2">
    <source>
        <dbReference type="Proteomes" id="UP001430953"/>
    </source>
</evidence>
<name>A0AAW2FLH8_9HYME</name>
<accession>A0AAW2FLH8</accession>
<evidence type="ECO:0000313" key="1">
    <source>
        <dbReference type="EMBL" id="KAL0115945.1"/>
    </source>
</evidence>
<comment type="caution">
    <text evidence="1">The sequence shown here is derived from an EMBL/GenBank/DDBJ whole genome shotgun (WGS) entry which is preliminary data.</text>
</comment>
<protein>
    <submittedName>
        <fullName evidence="1">Uncharacterized protein</fullName>
    </submittedName>
</protein>
<dbReference type="EMBL" id="JADYXP020000010">
    <property type="protein sequence ID" value="KAL0115945.1"/>
    <property type="molecule type" value="Genomic_DNA"/>
</dbReference>
<reference evidence="1 2" key="1">
    <citation type="submission" date="2023-03" db="EMBL/GenBank/DDBJ databases">
        <title>High recombination rates correlate with genetic variation in Cardiocondyla obscurior ants.</title>
        <authorList>
            <person name="Errbii M."/>
        </authorList>
    </citation>
    <scope>NUCLEOTIDE SEQUENCE [LARGE SCALE GENOMIC DNA]</scope>
    <source>
        <strain evidence="1">Alpha-2009</strain>
        <tissue evidence="1">Whole body</tissue>
    </source>
</reference>